<keyword evidence="1" id="KW-0472">Membrane</keyword>
<evidence type="ECO:0000313" key="2">
    <source>
        <dbReference type="EMBL" id="HGN36420.1"/>
    </source>
</evidence>
<feature type="transmembrane region" description="Helical" evidence="1">
    <location>
        <begin position="313"/>
        <end position="335"/>
    </location>
</feature>
<keyword evidence="1" id="KW-1133">Transmembrane helix</keyword>
<feature type="transmembrane region" description="Helical" evidence="1">
    <location>
        <begin position="355"/>
        <end position="376"/>
    </location>
</feature>
<keyword evidence="1" id="KW-0812">Transmembrane</keyword>
<comment type="caution">
    <text evidence="2">The sequence shown here is derived from an EMBL/GenBank/DDBJ whole genome shotgun (WGS) entry which is preliminary data.</text>
</comment>
<accession>A0A7J3I6S7</accession>
<name>A0A7J3I6S7_9CREN</name>
<organism evidence="2">
    <name type="scientific">Ignisphaera aggregans</name>
    <dbReference type="NCBI Taxonomy" id="334771"/>
    <lineage>
        <taxon>Archaea</taxon>
        <taxon>Thermoproteota</taxon>
        <taxon>Thermoprotei</taxon>
        <taxon>Desulfurococcales</taxon>
        <taxon>Desulfurococcaceae</taxon>
        <taxon>Ignisphaera</taxon>
    </lineage>
</organism>
<feature type="transmembrane region" description="Helical" evidence="1">
    <location>
        <begin position="6"/>
        <end position="25"/>
    </location>
</feature>
<dbReference type="EMBL" id="DTAI01000077">
    <property type="protein sequence ID" value="HGN36420.1"/>
    <property type="molecule type" value="Genomic_DNA"/>
</dbReference>
<reference evidence="2" key="1">
    <citation type="journal article" date="2020" name="mSystems">
        <title>Genome- and Community-Level Interaction Insights into Carbon Utilization and Element Cycling Functions of Hydrothermarchaeota in Hydrothermal Sediment.</title>
        <authorList>
            <person name="Zhou Z."/>
            <person name="Liu Y."/>
            <person name="Xu W."/>
            <person name="Pan J."/>
            <person name="Luo Z.H."/>
            <person name="Li M."/>
        </authorList>
    </citation>
    <scope>NUCLEOTIDE SEQUENCE [LARGE SCALE GENOMIC DNA]</scope>
    <source>
        <strain evidence="2">SpSt-618</strain>
    </source>
</reference>
<sequence>MNVFYPHLILLLPILMIFTVIFLAINKYRGYVEEEPIREVRLVSPALKIVKLLFSKTISSIEIIIIVVSLYLLTIMASSIAFYTYSMKTVDLENRPYLFDVAGVGNTISIIDKVLQSRYSIVIIQVYRASAFNVGNETLILYPLLIGCNRNVVLLDNTSMYIEMLLDLCGSLEADNVVVLNKDLGVLAREVGLRGVKYNSVVVANLKPLLDVELIPGVYILHSIGSIGGETIKLEDINRVALLKISKDNIDVLCKDGCDAKIISLYIDGVYEKVDSLESIIDEYKDIFDYIIVRHHNRGTIYSSTVIPTLESIVGLLVLFLSSVILLLSISSGLIEKLGYMVDKLWSIGISKEVYWASSVLTLIIIFSITAIPIAISCYIGWLNSFGLTAYLMISITTIIILSSQLTRKLGTVSNLPQRFNATYITESYVDVEKLRKCLAQSLHSDDFFYLSEIEVLENSRYFVLRLEMMYRRALSTIASSEMYVESHDNLWKYVIEVDIWSIEEFTPREMRYIKSLALSKVYGGLTSCLERSS</sequence>
<evidence type="ECO:0000256" key="1">
    <source>
        <dbReference type="SAM" id="Phobius"/>
    </source>
</evidence>
<gene>
    <name evidence="2" type="ORF">ENT87_02575</name>
</gene>
<protein>
    <submittedName>
        <fullName evidence="2">Uncharacterized protein</fullName>
    </submittedName>
</protein>
<feature type="transmembrane region" description="Helical" evidence="1">
    <location>
        <begin position="63"/>
        <end position="85"/>
    </location>
</feature>
<dbReference type="AlphaFoldDB" id="A0A7J3I6S7"/>
<proteinExistence type="predicted"/>
<feature type="transmembrane region" description="Helical" evidence="1">
    <location>
        <begin position="382"/>
        <end position="402"/>
    </location>
</feature>